<evidence type="ECO:0000256" key="1">
    <source>
        <dbReference type="ARBA" id="ARBA00005466"/>
    </source>
</evidence>
<evidence type="ECO:0000313" key="8">
    <source>
        <dbReference type="Proteomes" id="UP000001745"/>
    </source>
</evidence>
<evidence type="ECO:0000256" key="5">
    <source>
        <dbReference type="SAM" id="SignalP"/>
    </source>
</evidence>
<dbReference type="Gene3D" id="3.30.465.10">
    <property type="match status" value="1"/>
</dbReference>
<dbReference type="InterPro" id="IPR006093">
    <property type="entry name" value="Oxy_OxRdtase_FAD_BS"/>
</dbReference>
<feature type="signal peptide" evidence="5">
    <location>
        <begin position="1"/>
        <end position="18"/>
    </location>
</feature>
<reference evidence="8" key="1">
    <citation type="journal article" date="2015" name="Genome Announc.">
        <title>Genome sequence of the AIDS-associated pathogen Penicillium marneffei (ATCC18224) and its near taxonomic relative Talaromyces stipitatus (ATCC10500).</title>
        <authorList>
            <person name="Nierman W.C."/>
            <person name="Fedorova-Abrams N.D."/>
            <person name="Andrianopoulos A."/>
        </authorList>
    </citation>
    <scope>NUCLEOTIDE SEQUENCE [LARGE SCALE GENOMIC DNA]</scope>
    <source>
        <strain evidence="8">ATCC 10500 / CBS 375.48 / QM 6759 / NRRL 1006</strain>
    </source>
</reference>
<keyword evidence="8" id="KW-1185">Reference proteome</keyword>
<name>B8LV13_TALSN</name>
<dbReference type="PANTHER" id="PTHR42973:SF17">
    <property type="entry name" value="OXIDASE, PUTATIVE (AFU_ORTHOLOGUE AFUA_6G14340)-RELATED"/>
    <property type="match status" value="1"/>
</dbReference>
<dbReference type="GO" id="GO:0016491">
    <property type="term" value="F:oxidoreductase activity"/>
    <property type="evidence" value="ECO:0007669"/>
    <property type="project" value="UniProtKB-KW"/>
</dbReference>
<dbReference type="PROSITE" id="PS00862">
    <property type="entry name" value="OX2_COVAL_FAD"/>
    <property type="match status" value="1"/>
</dbReference>
<evidence type="ECO:0000256" key="2">
    <source>
        <dbReference type="ARBA" id="ARBA00022630"/>
    </source>
</evidence>
<dbReference type="AlphaFoldDB" id="B8LV13"/>
<dbReference type="Pfam" id="PF08031">
    <property type="entry name" value="BBE"/>
    <property type="match status" value="1"/>
</dbReference>
<accession>B8LV13</accession>
<dbReference type="InParanoid" id="B8LV13"/>
<dbReference type="Proteomes" id="UP000001745">
    <property type="component" value="Unassembled WGS sequence"/>
</dbReference>
<dbReference type="Gene3D" id="3.40.462.20">
    <property type="match status" value="1"/>
</dbReference>
<dbReference type="InterPro" id="IPR016169">
    <property type="entry name" value="FAD-bd_PCMH_sub2"/>
</dbReference>
<dbReference type="VEuPathDB" id="FungiDB:TSTA_061250"/>
<feature type="domain" description="FAD-binding PCMH-type" evidence="6">
    <location>
        <begin position="39"/>
        <end position="212"/>
    </location>
</feature>
<dbReference type="PhylomeDB" id="B8LV13"/>
<dbReference type="RefSeq" id="XP_002340021.1">
    <property type="nucleotide sequence ID" value="XM_002339980.1"/>
</dbReference>
<dbReference type="STRING" id="441959.B8LV13"/>
<keyword evidence="2" id="KW-0285">Flavoprotein</keyword>
<sequence>MAARLSTCLLAALASNHSAVFTPSSPNYNSSLTIYNLNIPILPAAVTYPSSTEEVAGVVKCAAEGNYKVQAKGGGHSYGNYGWGGESGEVVVNLANLNGYSYDNSTGYATVGAGSRLGSVTTSLYNSGERAVAHGSCPDVGIGGHATIGGVGPTSRQWGATIDHVVSATIVLADSRIVKVSETEHPDLLWALKGAGGSFFVVTEFVLRTEAAPTGGVSYTYSFEGLNATAQAQVFRDFQIFISNPNLSWEFYIMMVGLPQVIEITGAFFGSLDDFNALGLEQAFSIAPAANVTVIPNWLDMVAIWANEAAAAERPAYFYAKSLDVMPNALLSNETIDSMFEYLTTTPDDALTYQLEVQLVSGAMAAVASNATAFPHRDVLYWIFAYAATNGTVSKTTIDFLDGFNDVIYSAFPNENFYAYAGYVDPLLSNGPELYWADNLPRLEQIKTIYDHHDVFHNPQSVPVVSSDKWL</sequence>
<dbReference type="InterPro" id="IPR012951">
    <property type="entry name" value="BBE"/>
</dbReference>
<dbReference type="EMBL" id="EQ962652">
    <property type="protein sequence ID" value="EED22634.1"/>
    <property type="molecule type" value="Genomic_DNA"/>
</dbReference>
<keyword evidence="4" id="KW-0560">Oxidoreductase</keyword>
<dbReference type="PROSITE" id="PS51387">
    <property type="entry name" value="FAD_PCMH"/>
    <property type="match status" value="1"/>
</dbReference>
<evidence type="ECO:0000256" key="3">
    <source>
        <dbReference type="ARBA" id="ARBA00022827"/>
    </source>
</evidence>
<dbReference type="eggNOG" id="ENOG502QVGN">
    <property type="taxonomic scope" value="Eukaryota"/>
</dbReference>
<proteinExistence type="inferred from homology"/>
<dbReference type="PANTHER" id="PTHR42973">
    <property type="entry name" value="BINDING OXIDOREDUCTASE, PUTATIVE (AFU_ORTHOLOGUE AFUA_1G17690)-RELATED"/>
    <property type="match status" value="1"/>
</dbReference>
<dbReference type="InterPro" id="IPR050416">
    <property type="entry name" value="FAD-linked_Oxidoreductase"/>
</dbReference>
<gene>
    <name evidence="7" type="ORF">TSTA_061250</name>
</gene>
<organism evidence="7 8">
    <name type="scientific">Talaromyces stipitatus (strain ATCC 10500 / CBS 375.48 / QM 6759 / NRRL 1006)</name>
    <name type="common">Penicillium stipitatum</name>
    <dbReference type="NCBI Taxonomy" id="441959"/>
    <lineage>
        <taxon>Eukaryota</taxon>
        <taxon>Fungi</taxon>
        <taxon>Dikarya</taxon>
        <taxon>Ascomycota</taxon>
        <taxon>Pezizomycotina</taxon>
        <taxon>Eurotiomycetes</taxon>
        <taxon>Eurotiomycetidae</taxon>
        <taxon>Eurotiales</taxon>
        <taxon>Trichocomaceae</taxon>
        <taxon>Talaromyces</taxon>
        <taxon>Talaromyces sect. Talaromyces</taxon>
    </lineage>
</organism>
<protein>
    <recommendedName>
        <fullName evidence="6">FAD-binding PCMH-type domain-containing protein</fullName>
    </recommendedName>
</protein>
<dbReference type="HOGENOM" id="CLU_018354_10_1_1"/>
<dbReference type="SUPFAM" id="SSF56176">
    <property type="entry name" value="FAD-binding/transporter-associated domain-like"/>
    <property type="match status" value="1"/>
</dbReference>
<evidence type="ECO:0000256" key="4">
    <source>
        <dbReference type="ARBA" id="ARBA00023002"/>
    </source>
</evidence>
<keyword evidence="3" id="KW-0274">FAD</keyword>
<dbReference type="InterPro" id="IPR006094">
    <property type="entry name" value="Oxid_FAD_bind_N"/>
</dbReference>
<dbReference type="OrthoDB" id="407275at2759"/>
<evidence type="ECO:0000259" key="6">
    <source>
        <dbReference type="PROSITE" id="PS51387"/>
    </source>
</evidence>
<dbReference type="InterPro" id="IPR036318">
    <property type="entry name" value="FAD-bd_PCMH-like_sf"/>
</dbReference>
<comment type="similarity">
    <text evidence="1">Belongs to the oxygen-dependent FAD-linked oxidoreductase family.</text>
</comment>
<dbReference type="InterPro" id="IPR016166">
    <property type="entry name" value="FAD-bd_PCMH"/>
</dbReference>
<keyword evidence="5" id="KW-0732">Signal</keyword>
<dbReference type="Pfam" id="PF01565">
    <property type="entry name" value="FAD_binding_4"/>
    <property type="match status" value="1"/>
</dbReference>
<dbReference type="GO" id="GO:0071949">
    <property type="term" value="F:FAD binding"/>
    <property type="evidence" value="ECO:0007669"/>
    <property type="project" value="InterPro"/>
</dbReference>
<evidence type="ECO:0000313" key="7">
    <source>
        <dbReference type="EMBL" id="EED22634.1"/>
    </source>
</evidence>
<feature type="chain" id="PRO_5002874513" description="FAD-binding PCMH-type domain-containing protein" evidence="5">
    <location>
        <begin position="19"/>
        <end position="471"/>
    </location>
</feature>
<dbReference type="GeneID" id="8103933"/>